<reference evidence="6" key="1">
    <citation type="submission" date="2016-04" db="EMBL/GenBank/DDBJ databases">
        <authorList>
            <person name="Chen L."/>
            <person name="Zhuang W."/>
            <person name="Wang G."/>
        </authorList>
    </citation>
    <scope>NUCLEOTIDE SEQUENCE [LARGE SCALE GENOMIC DNA]</scope>
    <source>
        <strain evidence="6">17621</strain>
    </source>
</reference>
<dbReference type="AlphaFoldDB" id="A0A1V9FC73"/>
<dbReference type="PANTHER" id="PTHR34354">
    <property type="entry name" value="NADPH-DEPENDENT 7-CYANO-7-DEAZAGUANINE REDUCTASE"/>
    <property type="match status" value="1"/>
</dbReference>
<dbReference type="Proteomes" id="UP000192610">
    <property type="component" value="Unassembled WGS sequence"/>
</dbReference>
<dbReference type="STRING" id="354355.SAMN05660816_04950"/>
<keyword evidence="2" id="KW-0671">Queuosine biosynthesis</keyword>
<evidence type="ECO:0000256" key="1">
    <source>
        <dbReference type="ARBA" id="ARBA00022490"/>
    </source>
</evidence>
<dbReference type="PANTHER" id="PTHR34354:SF1">
    <property type="entry name" value="NADPH-DEPENDENT 7-CYANO-7-DEAZAGUANINE REDUCTASE"/>
    <property type="match status" value="1"/>
</dbReference>
<dbReference type="OrthoDB" id="9795077at2"/>
<comment type="caution">
    <text evidence="5">The sequence shown here is derived from an EMBL/GenBank/DDBJ whole genome shotgun (WGS) entry which is preliminary data.</text>
</comment>
<sequence length="150" mass="17621">MSEQISREPVKTYKDIDRSILKPIPNPTDQAYEIKIKIPEFTFLGVKEQPDFAVIYCTFYPGKKIIELKSLKHYVFQLRNIVVSYERLINIIYDDLVAVYEPSRLRLVMVCNPRGGISSKLTIDSDWKIRGGKEQFNDWQIVEDEWSVEM</sequence>
<proteinExistence type="predicted"/>
<dbReference type="GO" id="GO:0005737">
    <property type="term" value="C:cytoplasm"/>
    <property type="evidence" value="ECO:0007669"/>
    <property type="project" value="InterPro"/>
</dbReference>
<dbReference type="NCBIfam" id="TIGR03139">
    <property type="entry name" value="QueF-II"/>
    <property type="match status" value="1"/>
</dbReference>
<keyword evidence="4" id="KW-0560">Oxidoreductase</keyword>
<evidence type="ECO:0000256" key="2">
    <source>
        <dbReference type="ARBA" id="ARBA00022785"/>
    </source>
</evidence>
<dbReference type="SUPFAM" id="SSF55620">
    <property type="entry name" value="Tetrahydrobiopterin biosynthesis enzymes-like"/>
    <property type="match status" value="1"/>
</dbReference>
<dbReference type="InterPro" id="IPR050084">
    <property type="entry name" value="NADPH_dep_7-cyano-7-deazaG_red"/>
</dbReference>
<accession>A0A1V9FC73</accession>
<keyword evidence="6" id="KW-1185">Reference proteome</keyword>
<evidence type="ECO:0000256" key="4">
    <source>
        <dbReference type="ARBA" id="ARBA00023002"/>
    </source>
</evidence>
<dbReference type="InterPro" id="IPR016856">
    <property type="entry name" value="QueF_type1"/>
</dbReference>
<dbReference type="InterPro" id="IPR029500">
    <property type="entry name" value="QueF"/>
</dbReference>
<dbReference type="Pfam" id="PF14489">
    <property type="entry name" value="QueF"/>
    <property type="match status" value="1"/>
</dbReference>
<dbReference type="Gene3D" id="3.30.1130.10">
    <property type="match status" value="1"/>
</dbReference>
<name>A0A1V9FC73_9BACT</name>
<keyword evidence="3" id="KW-0521">NADP</keyword>
<evidence type="ECO:0000313" key="5">
    <source>
        <dbReference type="EMBL" id="OQP55993.1"/>
    </source>
</evidence>
<evidence type="ECO:0000256" key="3">
    <source>
        <dbReference type="ARBA" id="ARBA00022857"/>
    </source>
</evidence>
<dbReference type="GO" id="GO:0008616">
    <property type="term" value="P:tRNA queuosine(34) biosynthetic process"/>
    <property type="evidence" value="ECO:0007669"/>
    <property type="project" value="UniProtKB-KW"/>
</dbReference>
<keyword evidence="1" id="KW-0963">Cytoplasm</keyword>
<evidence type="ECO:0000313" key="6">
    <source>
        <dbReference type="Proteomes" id="UP000192610"/>
    </source>
</evidence>
<dbReference type="GO" id="GO:0033739">
    <property type="term" value="F:preQ1 synthase activity"/>
    <property type="evidence" value="ECO:0007669"/>
    <property type="project" value="InterPro"/>
</dbReference>
<dbReference type="RefSeq" id="WP_081197200.1">
    <property type="nucleotide sequence ID" value="NZ_FOCZ01000010.1"/>
</dbReference>
<dbReference type="EMBL" id="LVXG01000002">
    <property type="protein sequence ID" value="OQP55993.1"/>
    <property type="molecule type" value="Genomic_DNA"/>
</dbReference>
<dbReference type="InterPro" id="IPR043133">
    <property type="entry name" value="GTP-CH-I_C/QueF"/>
</dbReference>
<protein>
    <submittedName>
        <fullName evidence="5">7-cyano-7-deazaguanine reductase</fullName>
    </submittedName>
</protein>
<organism evidence="5 6">
    <name type="scientific">Niastella yeongjuensis</name>
    <dbReference type="NCBI Taxonomy" id="354355"/>
    <lineage>
        <taxon>Bacteria</taxon>
        <taxon>Pseudomonadati</taxon>
        <taxon>Bacteroidota</taxon>
        <taxon>Chitinophagia</taxon>
        <taxon>Chitinophagales</taxon>
        <taxon>Chitinophagaceae</taxon>
        <taxon>Niastella</taxon>
    </lineage>
</organism>
<gene>
    <name evidence="5" type="ORF">A4H97_20630</name>
</gene>